<accession>A0ABU7H569</accession>
<evidence type="ECO:0000259" key="7">
    <source>
        <dbReference type="SMART" id="SM00852"/>
    </source>
</evidence>
<dbReference type="SUPFAM" id="SSF53218">
    <property type="entry name" value="Molybdenum cofactor biosynthesis proteins"/>
    <property type="match status" value="1"/>
</dbReference>
<dbReference type="SMART" id="SM00852">
    <property type="entry name" value="MoCF_biosynth"/>
    <property type="match status" value="1"/>
</dbReference>
<dbReference type="PANTHER" id="PTHR10192">
    <property type="entry name" value="MOLYBDOPTERIN BIOSYNTHESIS PROTEIN"/>
    <property type="match status" value="1"/>
</dbReference>
<dbReference type="InterPro" id="IPR036135">
    <property type="entry name" value="MoeA_linker/N_sf"/>
</dbReference>
<dbReference type="PANTHER" id="PTHR10192:SF5">
    <property type="entry name" value="GEPHYRIN"/>
    <property type="match status" value="1"/>
</dbReference>
<gene>
    <name evidence="8" type="primary">glp</name>
    <name evidence="8" type="ORF">V0R62_02240</name>
</gene>
<organism evidence="8 9">
    <name type="scientific">Pseudomonas carassii</name>
    <dbReference type="NCBI Taxonomy" id="3115855"/>
    <lineage>
        <taxon>Bacteria</taxon>
        <taxon>Pseudomonadati</taxon>
        <taxon>Pseudomonadota</taxon>
        <taxon>Gammaproteobacteria</taxon>
        <taxon>Pseudomonadales</taxon>
        <taxon>Pseudomonadaceae</taxon>
        <taxon>Pseudomonas</taxon>
    </lineage>
</organism>
<dbReference type="CDD" id="cd00887">
    <property type="entry name" value="MoeA"/>
    <property type="match status" value="1"/>
</dbReference>
<dbReference type="InterPro" id="IPR005110">
    <property type="entry name" value="MoeA_linker/N"/>
</dbReference>
<evidence type="ECO:0000313" key="8">
    <source>
        <dbReference type="EMBL" id="MEE1886464.1"/>
    </source>
</evidence>
<reference evidence="8" key="1">
    <citation type="submission" date="2024-01" db="EMBL/GenBank/DDBJ databases">
        <title>Unpublished Manusciprt.</title>
        <authorList>
            <person name="Duman M."/>
            <person name="Valdes E.G."/>
            <person name="Ajmi N."/>
            <person name="Altun S."/>
            <person name="Saticioglu I.B."/>
        </authorList>
    </citation>
    <scope>NUCLEOTIDE SEQUENCE</scope>
    <source>
        <strain evidence="8">137P</strain>
    </source>
</reference>
<keyword evidence="6" id="KW-0479">Metal-binding</keyword>
<evidence type="ECO:0000256" key="2">
    <source>
        <dbReference type="ARBA" id="ARBA00005046"/>
    </source>
</evidence>
<name>A0ABU7H569_9PSED</name>
<dbReference type="Gene3D" id="2.170.190.11">
    <property type="entry name" value="Molybdopterin biosynthesis moea protein, domain 3"/>
    <property type="match status" value="1"/>
</dbReference>
<dbReference type="SUPFAM" id="SSF63867">
    <property type="entry name" value="MoeA C-terminal domain-like"/>
    <property type="match status" value="1"/>
</dbReference>
<dbReference type="Gene3D" id="3.40.980.10">
    <property type="entry name" value="MoaB/Mog-like domain"/>
    <property type="match status" value="1"/>
</dbReference>
<comment type="caution">
    <text evidence="8">The sequence shown here is derived from an EMBL/GenBank/DDBJ whole genome shotgun (WGS) entry which is preliminary data.</text>
</comment>
<dbReference type="Proteomes" id="UP001354227">
    <property type="component" value="Unassembled WGS sequence"/>
</dbReference>
<dbReference type="Pfam" id="PF03454">
    <property type="entry name" value="MoeA_C"/>
    <property type="match status" value="1"/>
</dbReference>
<sequence>MRDALVSGLMAVDEALRQLLALARSEPFTAVEQVALRGADGRVLAEDLCAAIDLPPWANSAMDGYALRLDDLVAQPLRVSQTVFAGQAPEPLQVGTCARVFTGAPVPAGADCVQLQENCEVDAQGRVRSLDALRRGDNIRPQGNEIRARAPLLAAGTVLSPIALGVLASQGFAQLPVLRRPRVALLSSGDELAGEGAALGPGQIYDSNRVVLAALLERLGCEVIDLGCVPDDPLRLRAALTGAEGAELIISSAGVSVGDADCIGALLREDGEVKLWKLAIKPGKPFTFGHVGAVPLLGLPGNPGSALVTFLLLARPYLLARMGVERVEPLRVPVVAGFNWPKAGKRQEYLRVRLDGGRARLLENQSSSTLLSAVLGDGLLEVPAGETFEAGDVLDFIGFAGVGV</sequence>
<dbReference type="Gene3D" id="2.40.340.10">
    <property type="entry name" value="MoeA, C-terminal, domain IV"/>
    <property type="match status" value="1"/>
</dbReference>
<evidence type="ECO:0000256" key="5">
    <source>
        <dbReference type="ARBA" id="ARBA00047317"/>
    </source>
</evidence>
<keyword evidence="6" id="KW-0808">Transferase</keyword>
<proteinExistence type="inferred from homology"/>
<keyword evidence="4 6" id="KW-0501">Molybdenum cofactor biosynthesis</keyword>
<evidence type="ECO:0000256" key="1">
    <source>
        <dbReference type="ARBA" id="ARBA00002901"/>
    </source>
</evidence>
<comment type="similarity">
    <text evidence="3 6">Belongs to the MoeA family.</text>
</comment>
<feature type="domain" description="MoaB/Mog" evidence="7">
    <location>
        <begin position="184"/>
        <end position="320"/>
    </location>
</feature>
<dbReference type="EC" id="2.10.1.1" evidence="6"/>
<comment type="cofactor">
    <cofactor evidence="6">
        <name>Mg(2+)</name>
        <dbReference type="ChEBI" id="CHEBI:18420"/>
    </cofactor>
</comment>
<protein>
    <recommendedName>
        <fullName evidence="6">Molybdopterin molybdenumtransferase</fullName>
        <ecNumber evidence="6">2.10.1.1</ecNumber>
    </recommendedName>
</protein>
<dbReference type="PROSITE" id="PS01079">
    <property type="entry name" value="MOCF_BIOSYNTHESIS_2"/>
    <property type="match status" value="1"/>
</dbReference>
<dbReference type="Pfam" id="PF03453">
    <property type="entry name" value="MoeA_N"/>
    <property type="match status" value="1"/>
</dbReference>
<dbReference type="NCBIfam" id="NF045515">
    <property type="entry name" value="Glp_gephyrin"/>
    <property type="match status" value="1"/>
</dbReference>
<keyword evidence="6" id="KW-0460">Magnesium</keyword>
<dbReference type="InterPro" id="IPR008284">
    <property type="entry name" value="MoCF_biosynth_CS"/>
</dbReference>
<comment type="catalytic activity">
    <reaction evidence="5">
        <text>adenylyl-molybdopterin + molybdate = Mo-molybdopterin + AMP + H(+)</text>
        <dbReference type="Rhea" id="RHEA:35047"/>
        <dbReference type="ChEBI" id="CHEBI:15378"/>
        <dbReference type="ChEBI" id="CHEBI:36264"/>
        <dbReference type="ChEBI" id="CHEBI:62727"/>
        <dbReference type="ChEBI" id="CHEBI:71302"/>
        <dbReference type="ChEBI" id="CHEBI:456215"/>
        <dbReference type="EC" id="2.10.1.1"/>
    </reaction>
</comment>
<dbReference type="SUPFAM" id="SSF63882">
    <property type="entry name" value="MoeA N-terminal region -like"/>
    <property type="match status" value="1"/>
</dbReference>
<dbReference type="NCBIfam" id="TIGR00177">
    <property type="entry name" value="molyb_syn"/>
    <property type="match status" value="1"/>
</dbReference>
<comment type="pathway">
    <text evidence="2 6">Cofactor biosynthesis; molybdopterin biosynthesis.</text>
</comment>
<dbReference type="RefSeq" id="WP_330102539.1">
    <property type="nucleotide sequence ID" value="NZ_JAZDCT010000002.1"/>
</dbReference>
<evidence type="ECO:0000256" key="6">
    <source>
        <dbReference type="RuleBase" id="RU365090"/>
    </source>
</evidence>
<dbReference type="Gene3D" id="3.90.105.10">
    <property type="entry name" value="Molybdopterin biosynthesis moea protein, domain 2"/>
    <property type="match status" value="1"/>
</dbReference>
<dbReference type="InterPro" id="IPR036425">
    <property type="entry name" value="MoaB/Mog-like_dom_sf"/>
</dbReference>
<keyword evidence="9" id="KW-1185">Reference proteome</keyword>
<dbReference type="InterPro" id="IPR036688">
    <property type="entry name" value="MoeA_C_domain_IV_sf"/>
</dbReference>
<evidence type="ECO:0000313" key="9">
    <source>
        <dbReference type="Proteomes" id="UP001354227"/>
    </source>
</evidence>
<dbReference type="InterPro" id="IPR038987">
    <property type="entry name" value="MoeA-like"/>
</dbReference>
<keyword evidence="6" id="KW-0500">Molybdenum</keyword>
<evidence type="ECO:0000256" key="4">
    <source>
        <dbReference type="ARBA" id="ARBA00023150"/>
    </source>
</evidence>
<dbReference type="InterPro" id="IPR001453">
    <property type="entry name" value="MoaB/Mog_dom"/>
</dbReference>
<evidence type="ECO:0000256" key="3">
    <source>
        <dbReference type="ARBA" id="ARBA00010763"/>
    </source>
</evidence>
<dbReference type="EMBL" id="JAZDCT010000002">
    <property type="protein sequence ID" value="MEE1886464.1"/>
    <property type="molecule type" value="Genomic_DNA"/>
</dbReference>
<dbReference type="InterPro" id="IPR005111">
    <property type="entry name" value="MoeA_C_domain_IV"/>
</dbReference>
<dbReference type="Pfam" id="PF00994">
    <property type="entry name" value="MoCF_biosynth"/>
    <property type="match status" value="1"/>
</dbReference>
<comment type="function">
    <text evidence="1 6">Catalyzes the insertion of molybdate into adenylated molybdopterin with the concomitant release of AMP.</text>
</comment>